<dbReference type="Proteomes" id="UP000261257">
    <property type="component" value="Unassembled WGS sequence"/>
</dbReference>
<dbReference type="RefSeq" id="WP_055659799.1">
    <property type="nucleotide sequence ID" value="NZ_CABIXC010000021.1"/>
</dbReference>
<dbReference type="SUPFAM" id="SSF55729">
    <property type="entry name" value="Acyl-CoA N-acyltransferases (Nat)"/>
    <property type="match status" value="1"/>
</dbReference>
<dbReference type="Pfam" id="PF00583">
    <property type="entry name" value="Acetyltransf_1"/>
    <property type="match status" value="1"/>
</dbReference>
<reference evidence="2 4" key="1">
    <citation type="submission" date="2015-09" db="EMBL/GenBank/DDBJ databases">
        <authorList>
            <consortium name="Pathogen Informatics"/>
        </authorList>
    </citation>
    <scope>NUCLEOTIDE SEQUENCE [LARGE SCALE GENOMIC DNA]</scope>
    <source>
        <strain evidence="2 4">2789STDY5608850</strain>
    </source>
</reference>
<name>A0A174LCK6_9FIRM</name>
<keyword evidence="2" id="KW-0808">Transferase</keyword>
<dbReference type="EMBL" id="CYZE01000021">
    <property type="protein sequence ID" value="CUP21992.1"/>
    <property type="molecule type" value="Genomic_DNA"/>
</dbReference>
<dbReference type="AlphaFoldDB" id="A0A174LCK6"/>
<dbReference type="CDD" id="cd04301">
    <property type="entry name" value="NAT_SF"/>
    <property type="match status" value="1"/>
</dbReference>
<dbReference type="Proteomes" id="UP000095651">
    <property type="component" value="Unassembled WGS sequence"/>
</dbReference>
<dbReference type="InterPro" id="IPR000182">
    <property type="entry name" value="GNAT_dom"/>
</dbReference>
<proteinExistence type="predicted"/>
<evidence type="ECO:0000313" key="2">
    <source>
        <dbReference type="EMBL" id="CUP21992.1"/>
    </source>
</evidence>
<sequence>MELNYRKAVQDDAELLIEMYNAAFHADYIRYGECPAYGKTKEAMELSIAGFPKYIILSKEVPVGVISLVNRGDRQYHLGCLCIIPEYQGKGIGSRAFRHMLSVFPDWKRITLETPADKEENIAFYTKKCGFHTGNKEMDGNVEVITFYMER</sequence>
<gene>
    <name evidence="3" type="ORF">DXC39_07640</name>
    <name evidence="2" type="ORF">ERS852407_05333</name>
</gene>
<accession>A0A174LCK6</accession>
<reference evidence="3 5" key="2">
    <citation type="submission" date="2018-08" db="EMBL/GenBank/DDBJ databases">
        <title>A genome reference for cultivated species of the human gut microbiota.</title>
        <authorList>
            <person name="Zou Y."/>
            <person name="Xue W."/>
            <person name="Luo G."/>
        </authorList>
    </citation>
    <scope>NUCLEOTIDE SEQUENCE [LARGE SCALE GENOMIC DNA]</scope>
    <source>
        <strain evidence="3 5">TF05-11AC</strain>
    </source>
</reference>
<dbReference type="Gene3D" id="3.40.630.30">
    <property type="match status" value="1"/>
</dbReference>
<evidence type="ECO:0000313" key="3">
    <source>
        <dbReference type="EMBL" id="RGM06934.1"/>
    </source>
</evidence>
<protein>
    <submittedName>
        <fullName evidence="2 3">Acetyltransferase</fullName>
    </submittedName>
</protein>
<organism evidence="2 4">
    <name type="scientific">Hungatella hathewayi</name>
    <dbReference type="NCBI Taxonomy" id="154046"/>
    <lineage>
        <taxon>Bacteria</taxon>
        <taxon>Bacillati</taxon>
        <taxon>Bacillota</taxon>
        <taxon>Clostridia</taxon>
        <taxon>Lachnospirales</taxon>
        <taxon>Lachnospiraceae</taxon>
        <taxon>Hungatella</taxon>
    </lineage>
</organism>
<dbReference type="GO" id="GO:0016747">
    <property type="term" value="F:acyltransferase activity, transferring groups other than amino-acyl groups"/>
    <property type="evidence" value="ECO:0007669"/>
    <property type="project" value="InterPro"/>
</dbReference>
<dbReference type="InterPro" id="IPR016181">
    <property type="entry name" value="Acyl_CoA_acyltransferase"/>
</dbReference>
<evidence type="ECO:0000259" key="1">
    <source>
        <dbReference type="PROSITE" id="PS51186"/>
    </source>
</evidence>
<dbReference type="EMBL" id="QSSQ01000004">
    <property type="protein sequence ID" value="RGM06934.1"/>
    <property type="molecule type" value="Genomic_DNA"/>
</dbReference>
<dbReference type="PROSITE" id="PS51186">
    <property type="entry name" value="GNAT"/>
    <property type="match status" value="1"/>
</dbReference>
<evidence type="ECO:0000313" key="4">
    <source>
        <dbReference type="Proteomes" id="UP000095651"/>
    </source>
</evidence>
<evidence type="ECO:0000313" key="5">
    <source>
        <dbReference type="Proteomes" id="UP000261257"/>
    </source>
</evidence>
<feature type="domain" description="N-acetyltransferase" evidence="1">
    <location>
        <begin position="3"/>
        <end position="151"/>
    </location>
</feature>